<dbReference type="RefSeq" id="WP_237263749.1">
    <property type="nucleotide sequence ID" value="NZ_AP024202.1"/>
</dbReference>
<dbReference type="InterPro" id="IPR019301">
    <property type="entry name" value="Flagellar_prot_FlgJ_N"/>
</dbReference>
<evidence type="ECO:0000256" key="2">
    <source>
        <dbReference type="SAM" id="MobiDB-lite"/>
    </source>
</evidence>
<feature type="region of interest" description="Disordered" evidence="2">
    <location>
        <begin position="126"/>
        <end position="146"/>
    </location>
</feature>
<proteinExistence type="predicted"/>
<name>A0ABM7MCA0_9GAMM</name>
<keyword evidence="1" id="KW-1005">Bacterial flagellum biogenesis</keyword>
<evidence type="ECO:0000259" key="3">
    <source>
        <dbReference type="Pfam" id="PF10135"/>
    </source>
</evidence>
<evidence type="ECO:0000313" key="4">
    <source>
        <dbReference type="EMBL" id="BCN92971.1"/>
    </source>
</evidence>
<dbReference type="Proteomes" id="UP001054820">
    <property type="component" value="Chromosome"/>
</dbReference>
<accession>A0ABM7MCA0</accession>
<gene>
    <name evidence="4" type="ORF">THMIRHAM_07560</name>
</gene>
<evidence type="ECO:0000313" key="5">
    <source>
        <dbReference type="Proteomes" id="UP001054820"/>
    </source>
</evidence>
<protein>
    <recommendedName>
        <fullName evidence="3">Flagellar protein FlgJ N-terminal domain-containing protein</fullName>
    </recommendedName>
</protein>
<dbReference type="Pfam" id="PF10135">
    <property type="entry name" value="Rod-binding"/>
    <property type="match status" value="1"/>
</dbReference>
<reference evidence="4" key="1">
    <citation type="journal article" date="2022" name="Arch. Microbiol.">
        <title>Thiomicrorhabdus immobilis sp. nov., a mesophilic sulfur-oxidizing bacterium isolated from sediment of a brackish lake in northern Japan.</title>
        <authorList>
            <person name="Kojima H."/>
            <person name="Mochizuki J."/>
            <person name="Kanda M."/>
            <person name="Watanabe T."/>
            <person name="Fukui M."/>
        </authorList>
    </citation>
    <scope>NUCLEOTIDE SEQUENCE</scope>
    <source>
        <strain evidence="4">Am19</strain>
    </source>
</reference>
<dbReference type="PRINTS" id="PR01002">
    <property type="entry name" value="FLGFLGJ"/>
</dbReference>
<keyword evidence="5" id="KW-1185">Reference proteome</keyword>
<feature type="domain" description="Flagellar protein FlgJ N-terminal" evidence="3">
    <location>
        <begin position="61"/>
        <end position="108"/>
    </location>
</feature>
<evidence type="ECO:0000256" key="1">
    <source>
        <dbReference type="ARBA" id="ARBA00022795"/>
    </source>
</evidence>
<sequence length="154" mass="17192">MNINSRVDALANQSVASSEHQNYANLQGLDGLKQQAREDQRAALKPVAEQFEAIFVQQIFKEARKVSFDDGWLDGNQGDFYKDWHDKQLAQDLAAKGNLGFADKIVEQLLPSIPATKNIQQQEAVAEQNTQGIPEEKQQLVSSTKDALALRKIK</sequence>
<dbReference type="EMBL" id="AP024202">
    <property type="protein sequence ID" value="BCN92971.1"/>
    <property type="molecule type" value="Genomic_DNA"/>
</dbReference>
<organism evidence="4 5">
    <name type="scientific">Thiomicrorhabdus immobilis</name>
    <dbReference type="NCBI Taxonomy" id="2791037"/>
    <lineage>
        <taxon>Bacteria</taxon>
        <taxon>Pseudomonadati</taxon>
        <taxon>Pseudomonadota</taxon>
        <taxon>Gammaproteobacteria</taxon>
        <taxon>Thiotrichales</taxon>
        <taxon>Piscirickettsiaceae</taxon>
        <taxon>Thiomicrorhabdus</taxon>
    </lineage>
</organism>